<keyword evidence="1" id="KW-0472">Membrane</keyword>
<keyword evidence="1" id="KW-0812">Transmembrane</keyword>
<dbReference type="Proteomes" id="UP000504637">
    <property type="component" value="Unplaced"/>
</dbReference>
<sequence>MFFREAFSGEKDARISAEFAVRPEKHRHHHHHLLSYVSGGGRGRTNRILLGVWDFLFFVFSGGNGVLVISGWMGWDGMGWDGMGWDALLPSFCLLFVYLFGFLVVEFSVARTSPSSEPEGEREVEREREGG</sequence>
<evidence type="ECO:0000313" key="2">
    <source>
        <dbReference type="Proteomes" id="UP000504637"/>
    </source>
</evidence>
<organism evidence="3">
    <name type="scientific">Dissoconium aciculare CBS 342.82</name>
    <dbReference type="NCBI Taxonomy" id="1314786"/>
    <lineage>
        <taxon>Eukaryota</taxon>
        <taxon>Fungi</taxon>
        <taxon>Dikarya</taxon>
        <taxon>Ascomycota</taxon>
        <taxon>Pezizomycotina</taxon>
        <taxon>Dothideomycetes</taxon>
        <taxon>Dothideomycetidae</taxon>
        <taxon>Mycosphaerellales</taxon>
        <taxon>Dissoconiaceae</taxon>
        <taxon>Dissoconium</taxon>
    </lineage>
</organism>
<dbReference type="RefSeq" id="XP_033464870.1">
    <property type="nucleotide sequence ID" value="XM_033600238.1"/>
</dbReference>
<protein>
    <submittedName>
        <fullName evidence="3">Uncharacterized protein</fullName>
    </submittedName>
</protein>
<feature type="transmembrane region" description="Helical" evidence="1">
    <location>
        <begin position="52"/>
        <end position="75"/>
    </location>
</feature>
<accession>A0A6J3MJC1</accession>
<proteinExistence type="predicted"/>
<dbReference type="AlphaFoldDB" id="A0A6J3MJC1"/>
<evidence type="ECO:0000256" key="1">
    <source>
        <dbReference type="SAM" id="Phobius"/>
    </source>
</evidence>
<dbReference type="GeneID" id="54358038"/>
<reference evidence="3" key="2">
    <citation type="submission" date="2020-04" db="EMBL/GenBank/DDBJ databases">
        <authorList>
            <consortium name="NCBI Genome Project"/>
        </authorList>
    </citation>
    <scope>NUCLEOTIDE SEQUENCE</scope>
    <source>
        <strain evidence="3">CBS 342.82</strain>
    </source>
</reference>
<keyword evidence="1" id="KW-1133">Transmembrane helix</keyword>
<reference evidence="3" key="1">
    <citation type="submission" date="2020-01" db="EMBL/GenBank/DDBJ databases">
        <authorList>
            <consortium name="DOE Joint Genome Institute"/>
            <person name="Haridas S."/>
            <person name="Albert R."/>
            <person name="Binder M."/>
            <person name="Bloem J."/>
            <person name="Labutti K."/>
            <person name="Salamov A."/>
            <person name="Andreopoulos B."/>
            <person name="Baker S.E."/>
            <person name="Barry K."/>
            <person name="Bills G."/>
            <person name="Bluhm B.H."/>
            <person name="Cannon C."/>
            <person name="Castanera R."/>
            <person name="Culley D.E."/>
            <person name="Daum C."/>
            <person name="Ezra D."/>
            <person name="Gonzalez J.B."/>
            <person name="Henrissat B."/>
            <person name="Kuo A."/>
            <person name="Liang C."/>
            <person name="Lipzen A."/>
            <person name="Lutzoni F."/>
            <person name="Magnuson J."/>
            <person name="Mondo S."/>
            <person name="Nolan M."/>
            <person name="Ohm R."/>
            <person name="Pangilinan J."/>
            <person name="Park H.-J."/>
            <person name="Ramirez L."/>
            <person name="Alfaro M."/>
            <person name="Sun H."/>
            <person name="Tritt A."/>
            <person name="Yoshinaga Y."/>
            <person name="Zwiers L.-H."/>
            <person name="Turgeon B.G."/>
            <person name="Goodwin S.B."/>
            <person name="Spatafora J.W."/>
            <person name="Crous P.W."/>
            <person name="Grigoriev I.V."/>
        </authorList>
    </citation>
    <scope>NUCLEOTIDE SEQUENCE</scope>
    <source>
        <strain evidence="3">CBS 342.82</strain>
    </source>
</reference>
<evidence type="ECO:0000313" key="3">
    <source>
        <dbReference type="RefSeq" id="XP_033464870.1"/>
    </source>
</evidence>
<name>A0A6J3MJC1_9PEZI</name>
<keyword evidence="2" id="KW-1185">Reference proteome</keyword>
<feature type="transmembrane region" description="Helical" evidence="1">
    <location>
        <begin position="87"/>
        <end position="105"/>
    </location>
</feature>
<reference evidence="3" key="3">
    <citation type="submission" date="2025-08" db="UniProtKB">
        <authorList>
            <consortium name="RefSeq"/>
        </authorList>
    </citation>
    <scope>IDENTIFICATION</scope>
    <source>
        <strain evidence="3">CBS 342.82</strain>
    </source>
</reference>
<gene>
    <name evidence="3" type="ORF">K489DRAFT_29296</name>
</gene>